<evidence type="ECO:0000256" key="2">
    <source>
        <dbReference type="ARBA" id="ARBA00022692"/>
    </source>
</evidence>
<dbReference type="InterPro" id="IPR003961">
    <property type="entry name" value="FN3_dom"/>
</dbReference>
<keyword evidence="12" id="KW-1185">Reference proteome</keyword>
<dbReference type="GO" id="GO:0009897">
    <property type="term" value="C:external side of plasma membrane"/>
    <property type="evidence" value="ECO:0007669"/>
    <property type="project" value="TreeGrafter"/>
</dbReference>
<evidence type="ECO:0000313" key="11">
    <source>
        <dbReference type="EMBL" id="KAE8288228.1"/>
    </source>
</evidence>
<comment type="caution">
    <text evidence="11">The sequence shown here is derived from an EMBL/GenBank/DDBJ whole genome shotgun (WGS) entry which is preliminary data.</text>
</comment>
<evidence type="ECO:0000256" key="6">
    <source>
        <dbReference type="ARBA" id="ARBA00023170"/>
    </source>
</evidence>
<dbReference type="PANTHER" id="PTHR23037:SF45">
    <property type="entry name" value="INTERLEUKIN 13 RECEPTOR SUBUNIT ALPHA 2"/>
    <property type="match status" value="1"/>
</dbReference>
<evidence type="ECO:0000313" key="12">
    <source>
        <dbReference type="Proteomes" id="UP000424527"/>
    </source>
</evidence>
<dbReference type="AlphaFoldDB" id="A0A6G0I9M3"/>
<evidence type="ECO:0000256" key="3">
    <source>
        <dbReference type="ARBA" id="ARBA00022729"/>
    </source>
</evidence>
<protein>
    <recommendedName>
        <fullName evidence="10">Fibronectin type-III domain-containing protein</fullName>
    </recommendedName>
</protein>
<keyword evidence="4 8" id="KW-1133">Transmembrane helix</keyword>
<keyword evidence="6" id="KW-0675">Receptor</keyword>
<evidence type="ECO:0000256" key="4">
    <source>
        <dbReference type="ARBA" id="ARBA00022989"/>
    </source>
</evidence>
<reference evidence="11 12" key="1">
    <citation type="submission" date="2019-07" db="EMBL/GenBank/DDBJ databases">
        <title>Chromosome genome assembly for large yellow croaker.</title>
        <authorList>
            <person name="Xiao S."/>
        </authorList>
    </citation>
    <scope>NUCLEOTIDE SEQUENCE [LARGE SCALE GENOMIC DNA]</scope>
    <source>
        <strain evidence="11">JMULYC20181020</strain>
        <tissue evidence="11">Muscle</tissue>
    </source>
</reference>
<dbReference type="PANTHER" id="PTHR23037">
    <property type="entry name" value="CYTOKINE RECEPTOR"/>
    <property type="match status" value="1"/>
</dbReference>
<dbReference type="InterPro" id="IPR013783">
    <property type="entry name" value="Ig-like_fold"/>
</dbReference>
<sequence length="406" mass="45888">MARKLSLTHLMLLALTWRGTVVQCLALTAGSPAVDPPEDLLISDPGHLGHLDISWSVPAAVRNLTPECARCVYQLEYFNTNTGSWSAVRTARRSYRAQFDLMKDVRVRVYTLLDGPCTNSTVIKSQNYTEVVRRPAGTGVVGTEVQDFLCVYQNMKHLECRWRRSLKTPADSLQSFYFWHRELDHAEECPKYIMLGGVRSGCDFTDKPLPDFTDINFCVNGSSPDGLLRPSFFSLQIQNHVKPEPAQLHLHVEADQLQLQWERPAGRVPGHCLDWEVEQNQEGPDGKMKSEKVNVQQTSFALTSVHDKDRSCFRVRSKLSRYCADRSFWSEWSQPACYPEEEAVPEPEPDLVLVYVYVAIAIIAMLVVLLCVGLVLKVRRSRKTKKPDSLLTTLFARNSAVVATEA</sequence>
<feature type="signal peptide" evidence="9">
    <location>
        <begin position="1"/>
        <end position="26"/>
    </location>
</feature>
<evidence type="ECO:0000256" key="1">
    <source>
        <dbReference type="ARBA" id="ARBA00004479"/>
    </source>
</evidence>
<dbReference type="PROSITE" id="PS01355">
    <property type="entry name" value="HEMATOPO_REC_S_F1"/>
    <property type="match status" value="1"/>
</dbReference>
<gene>
    <name evidence="11" type="ORF">D5F01_LYC14290</name>
</gene>
<dbReference type="SUPFAM" id="SSF49265">
    <property type="entry name" value="Fibronectin type III"/>
    <property type="match status" value="2"/>
</dbReference>
<evidence type="ECO:0000256" key="7">
    <source>
        <dbReference type="ARBA" id="ARBA00023180"/>
    </source>
</evidence>
<name>A0A6G0I9M3_LARCR</name>
<feature type="domain" description="Fibronectin type-III" evidence="10">
    <location>
        <begin position="242"/>
        <end position="341"/>
    </location>
</feature>
<accession>A0A6G0I9M3</accession>
<dbReference type="InterPro" id="IPR015321">
    <property type="entry name" value="TypeI_recpt_CBD"/>
</dbReference>
<dbReference type="Proteomes" id="UP000424527">
    <property type="component" value="Unassembled WGS sequence"/>
</dbReference>
<dbReference type="Pfam" id="PF09240">
    <property type="entry name" value="IL6Ra-bind"/>
    <property type="match status" value="1"/>
</dbReference>
<dbReference type="InterPro" id="IPR003531">
    <property type="entry name" value="Hempt_rcpt_S_F1_CS"/>
</dbReference>
<keyword evidence="5 8" id="KW-0472">Membrane</keyword>
<dbReference type="PROSITE" id="PS50853">
    <property type="entry name" value="FN3"/>
    <property type="match status" value="1"/>
</dbReference>
<evidence type="ECO:0000256" key="5">
    <source>
        <dbReference type="ARBA" id="ARBA00023136"/>
    </source>
</evidence>
<feature type="chain" id="PRO_5026182411" description="Fibronectin type-III domain-containing protein" evidence="9">
    <location>
        <begin position="27"/>
        <end position="406"/>
    </location>
</feature>
<keyword evidence="7" id="KW-0325">Glycoprotein</keyword>
<organism evidence="11 12">
    <name type="scientific">Larimichthys crocea</name>
    <name type="common">Large yellow croaker</name>
    <name type="synonym">Pseudosciaena crocea</name>
    <dbReference type="NCBI Taxonomy" id="215358"/>
    <lineage>
        <taxon>Eukaryota</taxon>
        <taxon>Metazoa</taxon>
        <taxon>Chordata</taxon>
        <taxon>Craniata</taxon>
        <taxon>Vertebrata</taxon>
        <taxon>Euteleostomi</taxon>
        <taxon>Actinopterygii</taxon>
        <taxon>Neopterygii</taxon>
        <taxon>Teleostei</taxon>
        <taxon>Neoteleostei</taxon>
        <taxon>Acanthomorphata</taxon>
        <taxon>Eupercaria</taxon>
        <taxon>Sciaenidae</taxon>
        <taxon>Larimichthys</taxon>
    </lineage>
</organism>
<proteinExistence type="predicted"/>
<evidence type="ECO:0000259" key="10">
    <source>
        <dbReference type="PROSITE" id="PS50853"/>
    </source>
</evidence>
<evidence type="ECO:0000256" key="8">
    <source>
        <dbReference type="SAM" id="Phobius"/>
    </source>
</evidence>
<evidence type="ECO:0000256" key="9">
    <source>
        <dbReference type="SAM" id="SignalP"/>
    </source>
</evidence>
<dbReference type="GO" id="GO:0004896">
    <property type="term" value="F:cytokine receptor activity"/>
    <property type="evidence" value="ECO:0007669"/>
    <property type="project" value="InterPro"/>
</dbReference>
<dbReference type="EMBL" id="REGW02000013">
    <property type="protein sequence ID" value="KAE8288228.1"/>
    <property type="molecule type" value="Genomic_DNA"/>
</dbReference>
<comment type="subcellular location">
    <subcellularLocation>
        <location evidence="1">Membrane</location>
        <topology evidence="1">Single-pass type I membrane protein</topology>
    </subcellularLocation>
</comment>
<dbReference type="InterPro" id="IPR036116">
    <property type="entry name" value="FN3_sf"/>
</dbReference>
<keyword evidence="2 8" id="KW-0812">Transmembrane</keyword>
<feature type="transmembrane region" description="Helical" evidence="8">
    <location>
        <begin position="354"/>
        <end position="376"/>
    </location>
</feature>
<dbReference type="Gene3D" id="2.60.40.10">
    <property type="entry name" value="Immunoglobulins"/>
    <property type="match status" value="3"/>
</dbReference>
<keyword evidence="3 9" id="KW-0732">Signal</keyword>